<evidence type="ECO:0000313" key="14">
    <source>
        <dbReference type="EMBL" id="MBC9928842.1"/>
    </source>
</evidence>
<dbReference type="SUPFAM" id="SSF81324">
    <property type="entry name" value="Voltage-gated potassium channels"/>
    <property type="match status" value="1"/>
</dbReference>
<evidence type="ECO:0000256" key="9">
    <source>
        <dbReference type="ARBA" id="ARBA00023136"/>
    </source>
</evidence>
<organism evidence="14 15">
    <name type="scientific">Chitinophaga qingshengii</name>
    <dbReference type="NCBI Taxonomy" id="1569794"/>
    <lineage>
        <taxon>Bacteria</taxon>
        <taxon>Pseudomonadati</taxon>
        <taxon>Bacteroidota</taxon>
        <taxon>Chitinophagia</taxon>
        <taxon>Chitinophagales</taxon>
        <taxon>Chitinophagaceae</taxon>
        <taxon>Chitinophaga</taxon>
    </lineage>
</organism>
<dbReference type="Pfam" id="PF17655">
    <property type="entry name" value="IRK_C"/>
    <property type="match status" value="1"/>
</dbReference>
<dbReference type="PANTHER" id="PTHR11767:SF102">
    <property type="entry name" value="INWARDLY RECTIFYING POTASSIUM CHANNEL 1, ISOFORM F"/>
    <property type="match status" value="1"/>
</dbReference>
<evidence type="ECO:0000313" key="15">
    <source>
        <dbReference type="Proteomes" id="UP000659124"/>
    </source>
</evidence>
<keyword evidence="4 11" id="KW-0812">Transmembrane</keyword>
<dbReference type="RefSeq" id="WP_188086006.1">
    <property type="nucleotide sequence ID" value="NZ_JACVFC010000001.1"/>
</dbReference>
<evidence type="ECO:0000259" key="12">
    <source>
        <dbReference type="Pfam" id="PF07885"/>
    </source>
</evidence>
<comment type="subcellular location">
    <subcellularLocation>
        <location evidence="1">Membrane</location>
        <topology evidence="1">Multi-pass membrane protein</topology>
    </subcellularLocation>
</comment>
<evidence type="ECO:0000256" key="6">
    <source>
        <dbReference type="ARBA" id="ARBA00022958"/>
    </source>
</evidence>
<dbReference type="InterPro" id="IPR013518">
    <property type="entry name" value="K_chnl_inward-rec_Kir_cyto"/>
</dbReference>
<dbReference type="InterPro" id="IPR041647">
    <property type="entry name" value="IRK_C"/>
</dbReference>
<name>A0ABR7TH82_9BACT</name>
<keyword evidence="3" id="KW-0633">Potassium transport</keyword>
<dbReference type="EMBL" id="JACVFC010000001">
    <property type="protein sequence ID" value="MBC9928842.1"/>
    <property type="molecule type" value="Genomic_DNA"/>
</dbReference>
<feature type="transmembrane region" description="Helical" evidence="11">
    <location>
        <begin position="131"/>
        <end position="152"/>
    </location>
</feature>
<dbReference type="PRINTS" id="PR01320">
    <property type="entry name" value="KIRCHANNEL"/>
</dbReference>
<dbReference type="InterPro" id="IPR014756">
    <property type="entry name" value="Ig_E-set"/>
</dbReference>
<evidence type="ECO:0000256" key="10">
    <source>
        <dbReference type="ARBA" id="ARBA00023303"/>
    </source>
</evidence>
<dbReference type="InterPro" id="IPR016449">
    <property type="entry name" value="K_chnl_inward-rec_Kir"/>
</dbReference>
<dbReference type="Proteomes" id="UP000659124">
    <property type="component" value="Unassembled WGS sequence"/>
</dbReference>
<gene>
    <name evidence="14" type="ORF">ICL07_00555</name>
</gene>
<reference evidence="14 15" key="1">
    <citation type="submission" date="2020-09" db="EMBL/GenBank/DDBJ databases">
        <title>Genome sequences of type strains of Chitinophaga qingshengii and Chitinophaga varians.</title>
        <authorList>
            <person name="Kittiwongwattana C."/>
        </authorList>
    </citation>
    <scope>NUCLEOTIDE SEQUENCE [LARGE SCALE GENOMIC DNA]</scope>
    <source>
        <strain evidence="14 15">JCM 30026</strain>
    </source>
</reference>
<evidence type="ECO:0000256" key="8">
    <source>
        <dbReference type="ARBA" id="ARBA00023065"/>
    </source>
</evidence>
<keyword evidence="7 11" id="KW-1133">Transmembrane helix</keyword>
<evidence type="ECO:0000256" key="4">
    <source>
        <dbReference type="ARBA" id="ARBA00022692"/>
    </source>
</evidence>
<evidence type="ECO:0000259" key="13">
    <source>
        <dbReference type="Pfam" id="PF17655"/>
    </source>
</evidence>
<protein>
    <submittedName>
        <fullName evidence="14">Transporter</fullName>
    </submittedName>
</protein>
<accession>A0ABR7TH82</accession>
<keyword evidence="2" id="KW-0813">Transport</keyword>
<evidence type="ECO:0000256" key="7">
    <source>
        <dbReference type="ARBA" id="ARBA00022989"/>
    </source>
</evidence>
<dbReference type="PANTHER" id="PTHR11767">
    <property type="entry name" value="INWARD RECTIFIER POTASSIUM CHANNEL"/>
    <property type="match status" value="1"/>
</dbReference>
<keyword evidence="8" id="KW-0406">Ion transport</keyword>
<feature type="domain" description="Potassium channel" evidence="12">
    <location>
        <begin position="84"/>
        <end position="151"/>
    </location>
</feature>
<dbReference type="Pfam" id="PF07885">
    <property type="entry name" value="Ion_trans_2"/>
    <property type="match status" value="1"/>
</dbReference>
<keyword evidence="5" id="KW-0851">Voltage-gated channel</keyword>
<keyword evidence="6" id="KW-0630">Potassium</keyword>
<evidence type="ECO:0000256" key="5">
    <source>
        <dbReference type="ARBA" id="ARBA00022882"/>
    </source>
</evidence>
<evidence type="ECO:0000256" key="3">
    <source>
        <dbReference type="ARBA" id="ARBA00022538"/>
    </source>
</evidence>
<evidence type="ECO:0000256" key="11">
    <source>
        <dbReference type="SAM" id="Phobius"/>
    </source>
</evidence>
<dbReference type="Gene3D" id="2.60.40.1400">
    <property type="entry name" value="G protein-activated inward rectifier potassium channel 1"/>
    <property type="match status" value="1"/>
</dbReference>
<keyword evidence="10" id="KW-0407">Ion channel</keyword>
<dbReference type="InterPro" id="IPR013099">
    <property type="entry name" value="K_chnl_dom"/>
</dbReference>
<keyword evidence="15" id="KW-1185">Reference proteome</keyword>
<sequence>MSLLKRINPFSKENDNTGFGTNPNGYGGRFINRDGTFNIQRVGRPFWHRFNVYHTLLSLPAWKFTCVILLFYVSINLLYTGIYWWIGVGEFQGIIGQTTWARFKEIFFFSTETFTTVGYGRVNPIGDGANAVAAIEAMSGFLSFAVATGLMYGRFSKPRAHLVFSDNALIAPYKGMTGLMFRFASYKDNHTLTNVDVTVTMGLQVVEDGTPIYRFYTLPLERGKIESLAMNWTVVHPIDENSPLLGFTAEDMQNADVEIYVLVKGFNDVYANTVLQRTSYTYQEIQFNRKFIPMYRESENGRTTILELHMINKSKETDGL</sequence>
<dbReference type="SUPFAM" id="SSF81296">
    <property type="entry name" value="E set domains"/>
    <property type="match status" value="1"/>
</dbReference>
<evidence type="ECO:0000256" key="2">
    <source>
        <dbReference type="ARBA" id="ARBA00022448"/>
    </source>
</evidence>
<dbReference type="Gene3D" id="1.10.287.70">
    <property type="match status" value="1"/>
</dbReference>
<comment type="caution">
    <text evidence="14">The sequence shown here is derived from an EMBL/GenBank/DDBJ whole genome shotgun (WGS) entry which is preliminary data.</text>
</comment>
<proteinExistence type="predicted"/>
<feature type="transmembrane region" description="Helical" evidence="11">
    <location>
        <begin position="64"/>
        <end position="86"/>
    </location>
</feature>
<evidence type="ECO:0000256" key="1">
    <source>
        <dbReference type="ARBA" id="ARBA00004141"/>
    </source>
</evidence>
<keyword evidence="9 11" id="KW-0472">Membrane</keyword>
<feature type="domain" description="Inward rectifier potassium channel C-terminal" evidence="13">
    <location>
        <begin position="162"/>
        <end position="302"/>
    </location>
</feature>